<dbReference type="GO" id="GO:0008168">
    <property type="term" value="F:methyltransferase activity"/>
    <property type="evidence" value="ECO:0007669"/>
    <property type="project" value="UniProtKB-KW"/>
</dbReference>
<dbReference type="EMBL" id="JBBDHD010000020">
    <property type="protein sequence ID" value="MFH7595560.1"/>
    <property type="molecule type" value="Genomic_DNA"/>
</dbReference>
<dbReference type="PANTHER" id="PTHR43464:SF19">
    <property type="entry name" value="UBIQUINONE BIOSYNTHESIS O-METHYLTRANSFERASE, MITOCHONDRIAL"/>
    <property type="match status" value="1"/>
</dbReference>
<comment type="caution">
    <text evidence="5">The sequence shown here is derived from an EMBL/GenBank/DDBJ whole genome shotgun (WGS) entry which is preliminary data.</text>
</comment>
<name>A0ABW7PBM2_9ACTN</name>
<keyword evidence="1 5" id="KW-0489">Methyltransferase</keyword>
<organism evidence="5 6">
    <name type="scientific">Streptomyces racemochromogenes</name>
    <dbReference type="NCBI Taxonomy" id="67353"/>
    <lineage>
        <taxon>Bacteria</taxon>
        <taxon>Bacillati</taxon>
        <taxon>Actinomycetota</taxon>
        <taxon>Actinomycetes</taxon>
        <taxon>Kitasatosporales</taxon>
        <taxon>Streptomycetaceae</taxon>
        <taxon>Streptomyces</taxon>
    </lineage>
</organism>
<dbReference type="PANTHER" id="PTHR43464">
    <property type="entry name" value="METHYLTRANSFERASE"/>
    <property type="match status" value="1"/>
</dbReference>
<dbReference type="InterPro" id="IPR041698">
    <property type="entry name" value="Methyltransf_25"/>
</dbReference>
<feature type="domain" description="Methyltransferase" evidence="4">
    <location>
        <begin position="57"/>
        <end position="165"/>
    </location>
</feature>
<reference evidence="5 6" key="1">
    <citation type="submission" date="2024-03" db="EMBL/GenBank/DDBJ databases">
        <title>Whole genome sequencing of Streptomyces racemochromogenes, to identify antimicrobial biosynthetic gene clusters.</title>
        <authorList>
            <person name="Suryawanshi P."/>
            <person name="Krishnaraj P.U."/>
            <person name="Arun Y.P."/>
            <person name="Suryawanshi M.P."/>
            <person name="Rakshit O."/>
        </authorList>
    </citation>
    <scope>NUCLEOTIDE SEQUENCE [LARGE SCALE GENOMIC DNA]</scope>
    <source>
        <strain evidence="5 6">AUDT626</strain>
    </source>
</reference>
<evidence type="ECO:0000256" key="1">
    <source>
        <dbReference type="ARBA" id="ARBA00022603"/>
    </source>
</evidence>
<dbReference type="RefSeq" id="WP_395509417.1">
    <property type="nucleotide sequence ID" value="NZ_JBBDHD010000020.1"/>
</dbReference>
<evidence type="ECO:0000313" key="5">
    <source>
        <dbReference type="EMBL" id="MFH7595560.1"/>
    </source>
</evidence>
<protein>
    <submittedName>
        <fullName evidence="5">Class I SAM-dependent methyltransferase</fullName>
    </submittedName>
</protein>
<evidence type="ECO:0000259" key="4">
    <source>
        <dbReference type="Pfam" id="PF13649"/>
    </source>
</evidence>
<dbReference type="Pfam" id="PF13649">
    <property type="entry name" value="Methyltransf_25"/>
    <property type="match status" value="1"/>
</dbReference>
<dbReference type="CDD" id="cd02440">
    <property type="entry name" value="AdoMet_MTases"/>
    <property type="match status" value="1"/>
</dbReference>
<accession>A0ABW7PBM2</accession>
<evidence type="ECO:0000313" key="6">
    <source>
        <dbReference type="Proteomes" id="UP001610631"/>
    </source>
</evidence>
<dbReference type="InterPro" id="IPR029063">
    <property type="entry name" value="SAM-dependent_MTases_sf"/>
</dbReference>
<proteinExistence type="predicted"/>
<gene>
    <name evidence="5" type="ORF">WDV06_10730</name>
</gene>
<keyword evidence="3" id="KW-0949">S-adenosyl-L-methionine</keyword>
<keyword evidence="6" id="KW-1185">Reference proteome</keyword>
<dbReference type="Gene3D" id="3.40.50.150">
    <property type="entry name" value="Vaccinia Virus protein VP39"/>
    <property type="match status" value="1"/>
</dbReference>
<keyword evidence="2" id="KW-0808">Transferase</keyword>
<dbReference type="Proteomes" id="UP001610631">
    <property type="component" value="Unassembled WGS sequence"/>
</dbReference>
<dbReference type="GO" id="GO:0032259">
    <property type="term" value="P:methylation"/>
    <property type="evidence" value="ECO:0007669"/>
    <property type="project" value="UniProtKB-KW"/>
</dbReference>
<dbReference type="SUPFAM" id="SSF53335">
    <property type="entry name" value="S-adenosyl-L-methionine-dependent methyltransferases"/>
    <property type="match status" value="1"/>
</dbReference>
<evidence type="ECO:0000256" key="2">
    <source>
        <dbReference type="ARBA" id="ARBA00022679"/>
    </source>
</evidence>
<sequence length="300" mass="30645">MSDTQGGGGIVNTAQAEAWNGYDGTYWAAHQERWDAVNDGFNEPLLGAAGIGPGDRVLDIGCGAGRTTRLAARRAAGAGGSAEGEGKGGGGSAEGLDLSAPLLARARASAEAEGLGNVAFTQGDAQVHPFAPGSFTRAISRFGVMFFADPEAAFANIGRALRPGGRLAFIAAAEAEASEWMQAFRALDGVLPVGGFATAPGTPGMFSLADPARTRALLGAAGFTAVTAERTRAYGVWGGDAEDAADFLLGSGPGHHLLAQVGPEARAEARRVLADHLRPYERDGAVRLLGTAWLVTADRA</sequence>
<evidence type="ECO:0000256" key="3">
    <source>
        <dbReference type="ARBA" id="ARBA00022691"/>
    </source>
</evidence>